<sequence>MKLSVVILNYNVSAFLDLCLQSVEAATANIEAEIIVVDNYSSDDSCQMVRDKYPEVKLIENKENFGFSKGNNIGVENAKGEYVCILNPDTMVPEDIFEQLLNFSKNQENLGIVGCKLIDGSGNFLPESKRHIPTPWVALKKLIGWSKNYYANNLKPDDCGEVDILVGAFMLMKRKHYKELKGFDEDFFMYGEDVDLSYRSKKLGYKSWYVGKLCVLHFKGESTLKNKLYRERFFGAMKLFYKKHFKQNPLINLMANAIINLGAIIKVPIAKTINCPQSIQLFSVANPKNTTSILSKFEIITNTSHIKSNKTLILDANTLTYKSIINLMGTNYIKEHRCFKILPKNANFIVGSHSASSRGIVTKLTDL</sequence>
<dbReference type="InterPro" id="IPR001173">
    <property type="entry name" value="Glyco_trans_2-like"/>
</dbReference>
<dbReference type="Pfam" id="PF00535">
    <property type="entry name" value="Glycos_transf_2"/>
    <property type="match status" value="1"/>
</dbReference>
<dbReference type="Gene3D" id="3.90.550.10">
    <property type="entry name" value="Spore Coat Polysaccharide Biosynthesis Protein SpsA, Chain A"/>
    <property type="match status" value="1"/>
</dbReference>
<evidence type="ECO:0000259" key="1">
    <source>
        <dbReference type="Pfam" id="PF00535"/>
    </source>
</evidence>
<feature type="domain" description="Glycosyltransferase 2-like" evidence="1">
    <location>
        <begin position="4"/>
        <end position="180"/>
    </location>
</feature>
<keyword evidence="3" id="KW-1185">Reference proteome</keyword>
<dbReference type="OrthoDB" id="9771846at2"/>
<protein>
    <submittedName>
        <fullName evidence="2">Glycosyltransferase family 2 protein</fullName>
    </submittedName>
</protein>
<dbReference type="CDD" id="cd04186">
    <property type="entry name" value="GT_2_like_c"/>
    <property type="match status" value="1"/>
</dbReference>
<dbReference type="PANTHER" id="PTHR43179">
    <property type="entry name" value="RHAMNOSYLTRANSFERASE WBBL"/>
    <property type="match status" value="1"/>
</dbReference>
<reference evidence="2 3" key="1">
    <citation type="submission" date="2019-06" db="EMBL/GenBank/DDBJ databases">
        <title>Flavobacteriaceae Paucihalobacterium erythroidium CWB-1, complete genome.</title>
        <authorList>
            <person name="Wu S."/>
        </authorList>
    </citation>
    <scope>NUCLEOTIDE SEQUENCE [LARGE SCALE GENOMIC DNA]</scope>
    <source>
        <strain evidence="2 3">CWB-1</strain>
    </source>
</reference>
<proteinExistence type="predicted"/>
<dbReference type="GO" id="GO:0016740">
    <property type="term" value="F:transferase activity"/>
    <property type="evidence" value="ECO:0007669"/>
    <property type="project" value="UniProtKB-KW"/>
</dbReference>
<dbReference type="EMBL" id="VHIQ01000003">
    <property type="protein sequence ID" value="TPV34008.1"/>
    <property type="molecule type" value="Genomic_DNA"/>
</dbReference>
<evidence type="ECO:0000313" key="2">
    <source>
        <dbReference type="EMBL" id="TPV34008.1"/>
    </source>
</evidence>
<organism evidence="2 3">
    <name type="scientific">Paucihalobacter ruber</name>
    <dbReference type="NCBI Taxonomy" id="2567861"/>
    <lineage>
        <taxon>Bacteria</taxon>
        <taxon>Pseudomonadati</taxon>
        <taxon>Bacteroidota</taxon>
        <taxon>Flavobacteriia</taxon>
        <taxon>Flavobacteriales</taxon>
        <taxon>Flavobacteriaceae</taxon>
        <taxon>Paucihalobacter</taxon>
    </lineage>
</organism>
<name>A0A506PKH5_9FLAO</name>
<dbReference type="SUPFAM" id="SSF53448">
    <property type="entry name" value="Nucleotide-diphospho-sugar transferases"/>
    <property type="match status" value="1"/>
</dbReference>
<evidence type="ECO:0000313" key="3">
    <source>
        <dbReference type="Proteomes" id="UP000317332"/>
    </source>
</evidence>
<gene>
    <name evidence="2" type="ORF">FJ651_07570</name>
</gene>
<accession>A0A506PKH5</accession>
<dbReference type="InterPro" id="IPR029044">
    <property type="entry name" value="Nucleotide-diphossugar_trans"/>
</dbReference>
<dbReference type="AlphaFoldDB" id="A0A506PKH5"/>
<dbReference type="RefSeq" id="WP_140989905.1">
    <property type="nucleotide sequence ID" value="NZ_VHIQ01000003.1"/>
</dbReference>
<keyword evidence="2" id="KW-0808">Transferase</keyword>
<dbReference type="Proteomes" id="UP000317332">
    <property type="component" value="Unassembled WGS sequence"/>
</dbReference>
<dbReference type="PANTHER" id="PTHR43179:SF7">
    <property type="entry name" value="RHAMNOSYLTRANSFERASE WBBL"/>
    <property type="match status" value="1"/>
</dbReference>
<comment type="caution">
    <text evidence="2">The sequence shown here is derived from an EMBL/GenBank/DDBJ whole genome shotgun (WGS) entry which is preliminary data.</text>
</comment>